<dbReference type="RefSeq" id="XP_040629264.1">
    <property type="nucleotide sequence ID" value="XM_040768442.1"/>
</dbReference>
<reference evidence="1 2" key="1">
    <citation type="journal article" date="2012" name="Science">
        <title>The Paleozoic origin of enzymatic lignin decomposition reconstructed from 31 fungal genomes.</title>
        <authorList>
            <person name="Floudas D."/>
            <person name="Binder M."/>
            <person name="Riley R."/>
            <person name="Barry K."/>
            <person name="Blanchette R.A."/>
            <person name="Henrissat B."/>
            <person name="Martinez A.T."/>
            <person name="Otillar R."/>
            <person name="Spatafora J.W."/>
            <person name="Yadav J.S."/>
            <person name="Aerts A."/>
            <person name="Benoit I."/>
            <person name="Boyd A."/>
            <person name="Carlson A."/>
            <person name="Copeland A."/>
            <person name="Coutinho P.M."/>
            <person name="de Vries R.P."/>
            <person name="Ferreira P."/>
            <person name="Findley K."/>
            <person name="Foster B."/>
            <person name="Gaskell J."/>
            <person name="Glotzer D."/>
            <person name="Gorecki P."/>
            <person name="Heitman J."/>
            <person name="Hesse C."/>
            <person name="Hori C."/>
            <person name="Igarashi K."/>
            <person name="Jurgens J.A."/>
            <person name="Kallen N."/>
            <person name="Kersten P."/>
            <person name="Kohler A."/>
            <person name="Kuees U."/>
            <person name="Kumar T.K.A."/>
            <person name="Kuo A."/>
            <person name="LaButti K."/>
            <person name="Larrondo L.F."/>
            <person name="Lindquist E."/>
            <person name="Ling A."/>
            <person name="Lombard V."/>
            <person name="Lucas S."/>
            <person name="Lundell T."/>
            <person name="Martin R."/>
            <person name="McLaughlin D.J."/>
            <person name="Morgenstern I."/>
            <person name="Morin E."/>
            <person name="Murat C."/>
            <person name="Nagy L.G."/>
            <person name="Nolan M."/>
            <person name="Ohm R.A."/>
            <person name="Patyshakuliyeva A."/>
            <person name="Rokas A."/>
            <person name="Ruiz-Duenas F.J."/>
            <person name="Sabat G."/>
            <person name="Salamov A."/>
            <person name="Samejima M."/>
            <person name="Schmutz J."/>
            <person name="Slot J.C."/>
            <person name="St John F."/>
            <person name="Stenlid J."/>
            <person name="Sun H."/>
            <person name="Sun S."/>
            <person name="Syed K."/>
            <person name="Tsang A."/>
            <person name="Wiebenga A."/>
            <person name="Young D."/>
            <person name="Pisabarro A."/>
            <person name="Eastwood D.C."/>
            <person name="Martin F."/>
            <person name="Cullen D."/>
            <person name="Grigoriev I.V."/>
            <person name="Hibbett D.S."/>
        </authorList>
    </citation>
    <scope>NUCLEOTIDE SEQUENCE [LARGE SCALE GENOMIC DNA]</scope>
    <source>
        <strain evidence="1 2">DJM-731 SS1</strain>
    </source>
</reference>
<evidence type="ECO:0000313" key="2">
    <source>
        <dbReference type="Proteomes" id="UP000030653"/>
    </source>
</evidence>
<proteinExistence type="predicted"/>
<dbReference type="Proteomes" id="UP000030653">
    <property type="component" value="Unassembled WGS sequence"/>
</dbReference>
<dbReference type="AlphaFoldDB" id="M5G2C9"/>
<evidence type="ECO:0000313" key="1">
    <source>
        <dbReference type="EMBL" id="EJU02370.1"/>
    </source>
</evidence>
<accession>M5G2C9</accession>
<protein>
    <submittedName>
        <fullName evidence="1">Uncharacterized protein</fullName>
    </submittedName>
</protein>
<dbReference type="GeneID" id="63683504"/>
<organism evidence="1 2">
    <name type="scientific">Dacryopinax primogenitus (strain DJM 731)</name>
    <name type="common">Brown rot fungus</name>
    <dbReference type="NCBI Taxonomy" id="1858805"/>
    <lineage>
        <taxon>Eukaryota</taxon>
        <taxon>Fungi</taxon>
        <taxon>Dikarya</taxon>
        <taxon>Basidiomycota</taxon>
        <taxon>Agaricomycotina</taxon>
        <taxon>Dacrymycetes</taxon>
        <taxon>Dacrymycetales</taxon>
        <taxon>Dacrymycetaceae</taxon>
        <taxon>Dacryopinax</taxon>
    </lineage>
</organism>
<keyword evidence="2" id="KW-1185">Reference proteome</keyword>
<gene>
    <name evidence="1" type="ORF">DACRYDRAFT_107296</name>
</gene>
<name>M5G2C9_DACPD</name>
<sequence length="108" mass="12057">MQLQAMGKVQFPCVLKKAQCTPATHMLNMKAIQVQHQKDAEDQKQCLLVCPDEKATINYLTEALGNGSTMDDIEMCMMDNSSMDINNDEGIHAHHLAVQALKWESVIP</sequence>
<dbReference type="EMBL" id="JH795862">
    <property type="protein sequence ID" value="EJU02370.1"/>
    <property type="molecule type" value="Genomic_DNA"/>
</dbReference>
<dbReference type="HOGENOM" id="CLU_2196858_0_0_1"/>